<dbReference type="SUPFAM" id="SSF52317">
    <property type="entry name" value="Class I glutamine amidotransferase-like"/>
    <property type="match status" value="1"/>
</dbReference>
<dbReference type="Proteomes" id="UP001236258">
    <property type="component" value="Unassembled WGS sequence"/>
</dbReference>
<dbReference type="PRINTS" id="PR00099">
    <property type="entry name" value="CPSGATASE"/>
</dbReference>
<dbReference type="InterPro" id="IPR029062">
    <property type="entry name" value="Class_I_gatase-like"/>
</dbReference>
<evidence type="ECO:0000256" key="1">
    <source>
        <dbReference type="ARBA" id="ARBA00022962"/>
    </source>
</evidence>
<evidence type="ECO:0000313" key="3">
    <source>
        <dbReference type="EMBL" id="MDP4527894.1"/>
    </source>
</evidence>
<dbReference type="PRINTS" id="PR00097">
    <property type="entry name" value="ANTSNTHASEII"/>
</dbReference>
<dbReference type="NCBIfam" id="TIGR00566">
    <property type="entry name" value="trpG_papA"/>
    <property type="match status" value="1"/>
</dbReference>
<comment type="caution">
    <text evidence="3">The sequence shown here is derived from an EMBL/GenBank/DDBJ whole genome shotgun (WGS) entry which is preliminary data.</text>
</comment>
<organism evidence="3 4">
    <name type="scientific">Alkalimonas delamerensis</name>
    <dbReference type="NCBI Taxonomy" id="265981"/>
    <lineage>
        <taxon>Bacteria</taxon>
        <taxon>Pseudomonadati</taxon>
        <taxon>Pseudomonadota</taxon>
        <taxon>Gammaproteobacteria</taxon>
        <taxon>Alkalimonas</taxon>
    </lineage>
</organism>
<dbReference type="GO" id="GO:0004049">
    <property type="term" value="F:anthranilate synthase activity"/>
    <property type="evidence" value="ECO:0007669"/>
    <property type="project" value="UniProtKB-EC"/>
</dbReference>
<dbReference type="CDD" id="cd01743">
    <property type="entry name" value="GATase1_Anthranilate_Synthase"/>
    <property type="match status" value="1"/>
</dbReference>
<dbReference type="InterPro" id="IPR006221">
    <property type="entry name" value="TrpG/PapA_dom"/>
</dbReference>
<dbReference type="Gene3D" id="3.40.50.880">
    <property type="match status" value="1"/>
</dbReference>
<keyword evidence="3" id="KW-0456">Lyase</keyword>
<dbReference type="PANTHER" id="PTHR43418:SF4">
    <property type="entry name" value="MULTIFUNCTIONAL TRYPTOPHAN BIOSYNTHESIS PROTEIN"/>
    <property type="match status" value="1"/>
</dbReference>
<gene>
    <name evidence="3" type="ORF">Q3O59_02450</name>
</gene>
<protein>
    <submittedName>
        <fullName evidence="3">Aminodeoxychorismate/anthranilate synthase component II</fullName>
        <ecNumber evidence="3">4.1.3.27</ecNumber>
    </submittedName>
</protein>
<evidence type="ECO:0000313" key="4">
    <source>
        <dbReference type="Proteomes" id="UP001236258"/>
    </source>
</evidence>
<keyword evidence="4" id="KW-1185">Reference proteome</keyword>
<keyword evidence="1" id="KW-0315">Glutamine amidotransferase</keyword>
<feature type="domain" description="Glutamine amidotransferase" evidence="2">
    <location>
        <begin position="3"/>
        <end position="190"/>
    </location>
</feature>
<proteinExistence type="predicted"/>
<dbReference type="Pfam" id="PF00117">
    <property type="entry name" value="GATase"/>
    <property type="match status" value="1"/>
</dbReference>
<accession>A0ABT9GLS7</accession>
<dbReference type="InterPro" id="IPR050472">
    <property type="entry name" value="Anth_synth/Amidotransfase"/>
</dbReference>
<dbReference type="EC" id="4.1.3.27" evidence="3"/>
<sequence length="205" mass="22618">MLLMIDNYDSFTWNLVQYFQQLGEQVVVRRHDAIDLAGIEQLAPDYLVISPGPGTPAQAGISLDAVRHFAGKIPLLGVCLGHQVIAQVFGGQVVRARQVMHGKNSWIHHRQQDLFQGLPNPLSITRYHSLVVAADSLPDCLEPQAWTGQSAKPDELMALRHRDLPVFGVQFHPEAILSDAGLALLQNFLQQNIVLHNKVQADGVA</sequence>
<dbReference type="EMBL" id="JAUZVY010000001">
    <property type="protein sequence ID" value="MDP4527894.1"/>
    <property type="molecule type" value="Genomic_DNA"/>
</dbReference>
<dbReference type="PANTHER" id="PTHR43418">
    <property type="entry name" value="MULTIFUNCTIONAL TRYPTOPHAN BIOSYNTHESIS PROTEIN-RELATED"/>
    <property type="match status" value="1"/>
</dbReference>
<dbReference type="InterPro" id="IPR017926">
    <property type="entry name" value="GATASE"/>
</dbReference>
<dbReference type="RefSeq" id="WP_305944079.1">
    <property type="nucleotide sequence ID" value="NZ_JAUZVY010000001.1"/>
</dbReference>
<name>A0ABT9GLS7_9GAMM</name>
<dbReference type="PRINTS" id="PR00096">
    <property type="entry name" value="GATASE"/>
</dbReference>
<evidence type="ECO:0000259" key="2">
    <source>
        <dbReference type="Pfam" id="PF00117"/>
    </source>
</evidence>
<reference evidence="3 4" key="1">
    <citation type="submission" date="2023-08" db="EMBL/GenBank/DDBJ databases">
        <authorList>
            <person name="Joshi A."/>
            <person name="Thite S."/>
        </authorList>
    </citation>
    <scope>NUCLEOTIDE SEQUENCE [LARGE SCALE GENOMIC DNA]</scope>
    <source>
        <strain evidence="3 4">1E1</strain>
    </source>
</reference>
<dbReference type="PROSITE" id="PS51273">
    <property type="entry name" value="GATASE_TYPE_1"/>
    <property type="match status" value="1"/>
</dbReference>